<protein>
    <submittedName>
        <fullName evidence="2">Endonuclease/exonuclease/phosphatase family protein</fullName>
    </submittedName>
</protein>
<gene>
    <name evidence="2" type="ORF">KSS94_03355</name>
</gene>
<dbReference type="InterPro" id="IPR051916">
    <property type="entry name" value="GPI-anchor_lipid_remodeler"/>
</dbReference>
<evidence type="ECO:0000313" key="3">
    <source>
        <dbReference type="Proteomes" id="UP001046350"/>
    </source>
</evidence>
<dbReference type="Pfam" id="PF03372">
    <property type="entry name" value="Exo_endo_phos"/>
    <property type="match status" value="1"/>
</dbReference>
<dbReference type="InterPro" id="IPR005135">
    <property type="entry name" value="Endo/exonuclease/phosphatase"/>
</dbReference>
<reference evidence="2" key="1">
    <citation type="journal article" date="2021" name="Microorganisms">
        <title>The Ever-Expanding Pseudomonas Genus: Description of 43 New Species and Partition of the Pseudomonas putida Group.</title>
        <authorList>
            <person name="Girard L."/>
            <person name="Lood C."/>
            <person name="Hofte M."/>
            <person name="Vandamme P."/>
            <person name="Rokni-Zadeh H."/>
            <person name="van Noort V."/>
            <person name="Lavigne R."/>
            <person name="De Mot R."/>
        </authorList>
    </citation>
    <scope>NUCLEOTIDE SEQUENCE</scope>
    <source>
        <strain evidence="2">COW40</strain>
    </source>
</reference>
<evidence type="ECO:0000259" key="1">
    <source>
        <dbReference type="Pfam" id="PF03372"/>
    </source>
</evidence>
<proteinExistence type="predicted"/>
<keyword evidence="2" id="KW-0255">Endonuclease</keyword>
<dbReference type="PANTHER" id="PTHR14859">
    <property type="entry name" value="CALCOFLUOR WHITE HYPERSENSITIVE PROTEIN PRECURSOR"/>
    <property type="match status" value="1"/>
</dbReference>
<dbReference type="RefSeq" id="WP_217841647.1">
    <property type="nucleotide sequence ID" value="NZ_CP077076.1"/>
</dbReference>
<keyword evidence="2" id="KW-0540">Nuclease</keyword>
<sequence>MIRLLRNTLLFLLLLLIALWLLAEHLGWQPAPREAVPLACQGSAAPLSPGQSLKVMTWNVQYLAGKRYVFWYDQGHGNDTRPSTEDLAFNLDEVARVIRAEQPDIVLLQELDRDAKASGYQDQLALLRERLADLYPCSVQAYDWKAGFVPDRHILGSVGRTLATLSRYPIDKAERLQLPNAADDALARLRERQPAVLVSYLPVSDGSRLAVLNTQLSPYHTGSDLQLRQVRHVAKVLDRLETQGTLWLIGGDFNLLPLGQYRRLPPAQRGSYPADSDLHLLWDKYPMIPSNAEASGAERSAWLTHFPNDPTVTGPDRTLDYLLHSPRLLREQGQVLLDDTLQISDHLPVMATLQMPQPGVSRRP</sequence>
<organism evidence="2 3">
    <name type="scientific">Pseudomonas fakonensis</name>
    <dbReference type="NCBI Taxonomy" id="2842355"/>
    <lineage>
        <taxon>Bacteria</taxon>
        <taxon>Pseudomonadati</taxon>
        <taxon>Pseudomonadota</taxon>
        <taxon>Gammaproteobacteria</taxon>
        <taxon>Pseudomonadales</taxon>
        <taxon>Pseudomonadaceae</taxon>
        <taxon>Pseudomonas</taxon>
    </lineage>
</organism>
<keyword evidence="3" id="KW-1185">Reference proteome</keyword>
<dbReference type="EMBL" id="CP077076">
    <property type="protein sequence ID" value="QXH52189.1"/>
    <property type="molecule type" value="Genomic_DNA"/>
</dbReference>
<dbReference type="GO" id="GO:0004519">
    <property type="term" value="F:endonuclease activity"/>
    <property type="evidence" value="ECO:0007669"/>
    <property type="project" value="UniProtKB-KW"/>
</dbReference>
<accession>A0ABX8N767</accession>
<evidence type="ECO:0000313" key="2">
    <source>
        <dbReference type="EMBL" id="QXH52189.1"/>
    </source>
</evidence>
<keyword evidence="2" id="KW-0378">Hydrolase</keyword>
<name>A0ABX8N767_9PSED</name>
<dbReference type="PANTHER" id="PTHR14859:SF1">
    <property type="entry name" value="PGAP2-INTERACTING PROTEIN"/>
    <property type="match status" value="1"/>
</dbReference>
<feature type="domain" description="Endonuclease/exonuclease/phosphatase" evidence="1">
    <location>
        <begin position="56"/>
        <end position="346"/>
    </location>
</feature>
<dbReference type="Proteomes" id="UP001046350">
    <property type="component" value="Chromosome"/>
</dbReference>